<evidence type="ECO:0000256" key="1">
    <source>
        <dbReference type="SAM" id="MobiDB-lite"/>
    </source>
</evidence>
<organism evidence="2 3">
    <name type="scientific">Senna tora</name>
    <dbReference type="NCBI Taxonomy" id="362788"/>
    <lineage>
        <taxon>Eukaryota</taxon>
        <taxon>Viridiplantae</taxon>
        <taxon>Streptophyta</taxon>
        <taxon>Embryophyta</taxon>
        <taxon>Tracheophyta</taxon>
        <taxon>Spermatophyta</taxon>
        <taxon>Magnoliopsida</taxon>
        <taxon>eudicotyledons</taxon>
        <taxon>Gunneridae</taxon>
        <taxon>Pentapetalae</taxon>
        <taxon>rosids</taxon>
        <taxon>fabids</taxon>
        <taxon>Fabales</taxon>
        <taxon>Fabaceae</taxon>
        <taxon>Caesalpinioideae</taxon>
        <taxon>Cassia clade</taxon>
        <taxon>Senna</taxon>
    </lineage>
</organism>
<evidence type="ECO:0000313" key="2">
    <source>
        <dbReference type="EMBL" id="KAF7812739.1"/>
    </source>
</evidence>
<dbReference type="EMBL" id="JAAIUW010000010">
    <property type="protein sequence ID" value="KAF7812739.1"/>
    <property type="molecule type" value="Genomic_DNA"/>
</dbReference>
<keyword evidence="3" id="KW-1185">Reference proteome</keyword>
<sequence length="23" mass="2617">MVYGHKKTHGLYPVSGKKTKEID</sequence>
<evidence type="ECO:0000313" key="3">
    <source>
        <dbReference type="Proteomes" id="UP000634136"/>
    </source>
</evidence>
<gene>
    <name evidence="2" type="ORF">G2W53_033715</name>
</gene>
<comment type="caution">
    <text evidence="2">The sequence shown here is derived from an EMBL/GenBank/DDBJ whole genome shotgun (WGS) entry which is preliminary data.</text>
</comment>
<accession>A0A834SZ49</accession>
<feature type="region of interest" description="Disordered" evidence="1">
    <location>
        <begin position="1"/>
        <end position="23"/>
    </location>
</feature>
<protein>
    <submittedName>
        <fullName evidence="2">Uncharacterized protein</fullName>
    </submittedName>
</protein>
<dbReference type="Proteomes" id="UP000634136">
    <property type="component" value="Unassembled WGS sequence"/>
</dbReference>
<dbReference type="AlphaFoldDB" id="A0A834SZ49"/>
<name>A0A834SZ49_9FABA</name>
<reference evidence="2" key="1">
    <citation type="submission" date="2020-09" db="EMBL/GenBank/DDBJ databases">
        <title>Genome-Enabled Discovery of Anthraquinone Biosynthesis in Senna tora.</title>
        <authorList>
            <person name="Kang S.-H."/>
            <person name="Pandey R.P."/>
            <person name="Lee C.-M."/>
            <person name="Sim J.-S."/>
            <person name="Jeong J.-T."/>
            <person name="Choi B.-S."/>
            <person name="Jung M."/>
            <person name="Ginzburg D."/>
            <person name="Zhao K."/>
            <person name="Won S.Y."/>
            <person name="Oh T.-J."/>
            <person name="Yu Y."/>
            <person name="Kim N.-H."/>
            <person name="Lee O.R."/>
            <person name="Lee T.-H."/>
            <person name="Bashyal P."/>
            <person name="Kim T.-S."/>
            <person name="Lee W.-H."/>
            <person name="Kawkins C."/>
            <person name="Kim C.-K."/>
            <person name="Kim J.S."/>
            <person name="Ahn B.O."/>
            <person name="Rhee S.Y."/>
            <person name="Sohng J.K."/>
        </authorList>
    </citation>
    <scope>NUCLEOTIDE SEQUENCE</scope>
    <source>
        <tissue evidence="2">Leaf</tissue>
    </source>
</reference>
<proteinExistence type="predicted"/>